<proteinExistence type="predicted"/>
<dbReference type="EMBL" id="ACLF03000004">
    <property type="protein sequence ID" value="EFQ83627.1"/>
    <property type="molecule type" value="Genomic_DNA"/>
</dbReference>
<evidence type="ECO:0000313" key="2">
    <source>
        <dbReference type="EMBL" id="EFQ83627.1"/>
    </source>
</evidence>
<dbReference type="HOGENOM" id="CLU_3003732_0_0_11"/>
<dbReference type="STRING" id="585531.HMPREF0063_11290"/>
<name>E2SB81_9ACTN</name>
<feature type="region of interest" description="Disordered" evidence="1">
    <location>
        <begin position="29"/>
        <end position="56"/>
    </location>
</feature>
<sequence length="56" mass="6191">MRYWTRSFLRPPTLFDRTTIRRFPILGTAQPARTAPRVTGTADGTSPSTATHPTGC</sequence>
<gene>
    <name evidence="2" type="ORF">HMPREF0063_11290</name>
</gene>
<dbReference type="AlphaFoldDB" id="E2SB81"/>
<reference evidence="2" key="1">
    <citation type="submission" date="2010-08" db="EMBL/GenBank/DDBJ databases">
        <authorList>
            <person name="Muzny D."/>
            <person name="Qin X."/>
            <person name="Buhay C."/>
            <person name="Dugan-Rocha S."/>
            <person name="Ding Y."/>
            <person name="Chen G."/>
            <person name="Hawes A."/>
            <person name="Holder M."/>
            <person name="Jhangiani S."/>
            <person name="Johnson A."/>
            <person name="Khan Z."/>
            <person name="Li Z."/>
            <person name="Liu W."/>
            <person name="Liu X."/>
            <person name="Perez L."/>
            <person name="Shen H."/>
            <person name="Wang Q."/>
            <person name="Watt J."/>
            <person name="Xi L."/>
            <person name="Xin Y."/>
            <person name="Zhou J."/>
            <person name="Deng J."/>
            <person name="Jiang H."/>
            <person name="Liu Y."/>
            <person name="Qu J."/>
            <person name="Song X.-Z."/>
            <person name="Zhang L."/>
            <person name="Villasana D."/>
            <person name="Johnson A."/>
            <person name="Liu J."/>
            <person name="Liyanage D."/>
            <person name="Lorensuhewa L."/>
            <person name="Robinson T."/>
            <person name="Song A."/>
            <person name="Song B.-B."/>
            <person name="Dinh H."/>
            <person name="Thornton R."/>
            <person name="Coyle M."/>
            <person name="Francisco L."/>
            <person name="Jackson L."/>
            <person name="Javaid M."/>
            <person name="Korchina V."/>
            <person name="Kovar C."/>
            <person name="Mata R."/>
            <person name="Mathew T."/>
            <person name="Ngo R."/>
            <person name="Nguyen L."/>
            <person name="Nguyen N."/>
            <person name="Okwuonu G."/>
            <person name="Ongeri F."/>
            <person name="Pham C."/>
            <person name="Simmons D."/>
            <person name="Wilczek-Boney K."/>
            <person name="Hale W."/>
            <person name="Jakkamsetti A."/>
            <person name="Pham P."/>
            <person name="Ruth R."/>
            <person name="San Lucas F."/>
            <person name="Warren J."/>
            <person name="Zhang J."/>
            <person name="Zhao Z."/>
            <person name="Zhou C."/>
            <person name="Zhu D."/>
            <person name="Lee S."/>
            <person name="Bess C."/>
            <person name="Blankenburg K."/>
            <person name="Forbes L."/>
            <person name="Fu Q."/>
            <person name="Gubbala S."/>
            <person name="Hirani K."/>
            <person name="Jayaseelan J.C."/>
            <person name="Lara F."/>
            <person name="Munidasa M."/>
            <person name="Palculict T."/>
            <person name="Patil S."/>
            <person name="Pu L.-L."/>
            <person name="Saada N."/>
            <person name="Tang L."/>
            <person name="Weissenberger G."/>
            <person name="Zhu Y."/>
            <person name="Hemphill L."/>
            <person name="Shang Y."/>
            <person name="Youmans B."/>
            <person name="Ayvaz T."/>
            <person name="Ross M."/>
            <person name="Santibanez J."/>
            <person name="Aqrawi P."/>
            <person name="Gross S."/>
            <person name="Joshi V."/>
            <person name="Fowler G."/>
            <person name="Nazareth L."/>
            <person name="Reid J."/>
            <person name="Worley K."/>
            <person name="Petrosino J."/>
            <person name="Highlander S."/>
            <person name="Gibbs R."/>
        </authorList>
    </citation>
    <scope>NUCLEOTIDE SEQUENCE [LARGE SCALE GENOMIC DNA]</scope>
    <source>
        <strain evidence="2">DSM 15272</strain>
    </source>
</reference>
<dbReference type="Proteomes" id="UP000003111">
    <property type="component" value="Unassembled WGS sequence"/>
</dbReference>
<feature type="compositionally biased region" description="Polar residues" evidence="1">
    <location>
        <begin position="42"/>
        <end position="56"/>
    </location>
</feature>
<evidence type="ECO:0000256" key="1">
    <source>
        <dbReference type="SAM" id="MobiDB-lite"/>
    </source>
</evidence>
<keyword evidence="3" id="KW-1185">Reference proteome</keyword>
<comment type="caution">
    <text evidence="2">The sequence shown here is derived from an EMBL/GenBank/DDBJ whole genome shotgun (WGS) entry which is preliminary data.</text>
</comment>
<accession>E2SB81</accession>
<protein>
    <submittedName>
        <fullName evidence="2">Uncharacterized protein</fullName>
    </submittedName>
</protein>
<organism evidence="2 3">
    <name type="scientific">Aeromicrobium marinum DSM 15272</name>
    <dbReference type="NCBI Taxonomy" id="585531"/>
    <lineage>
        <taxon>Bacteria</taxon>
        <taxon>Bacillati</taxon>
        <taxon>Actinomycetota</taxon>
        <taxon>Actinomycetes</taxon>
        <taxon>Propionibacteriales</taxon>
        <taxon>Nocardioidaceae</taxon>
        <taxon>Aeromicrobium</taxon>
    </lineage>
</organism>
<evidence type="ECO:0000313" key="3">
    <source>
        <dbReference type="Proteomes" id="UP000003111"/>
    </source>
</evidence>